<dbReference type="Gene3D" id="3.30.1220.10">
    <property type="entry name" value="CobW-like, C-terminal domain"/>
    <property type="match status" value="1"/>
</dbReference>
<sequence length="347" mass="37508">MGNHAKIPVTVLTGFLGSGKTTLVNRILTADHRHRIAVIENEFGDIPIDNALVLSGDEEIIEMSNGCCLCCTARTDLIDILRRLLERQDRFDRVLIETSGMADPNPVAQTFFVDEEVAANFELDGIVTMVDALHVDAHIDEVADNGVGAHVTDQIAFADRVILNKTDLVSPSKADSVAERIRRVNSTADIIRSSYADVDVADVLGIGAFTGAGRNAEDPDRMDGGTHLHDPTLVSVELEIEDDVDLAAVESWVAGLLRDRDEDVYRIKGLLSLVGDPRRFVLQGIHSMFEITPGTPWGGDRRSTRVVLIGRNLDREELSRDLRSCAAGVAAFGDPASCGAPSATGTL</sequence>
<proteinExistence type="inferred from homology"/>
<dbReference type="GO" id="GO:0000166">
    <property type="term" value="F:nucleotide binding"/>
    <property type="evidence" value="ECO:0007669"/>
    <property type="project" value="UniProtKB-KW"/>
</dbReference>
<dbReference type="InterPro" id="IPR051316">
    <property type="entry name" value="Zinc-reg_GTPase_activator"/>
</dbReference>
<dbReference type="InterPro" id="IPR003495">
    <property type="entry name" value="CobW/HypB/UreG_nucleotide-bd"/>
</dbReference>
<dbReference type="SMART" id="SM00833">
    <property type="entry name" value="CobW_C"/>
    <property type="match status" value="1"/>
</dbReference>
<evidence type="ECO:0000313" key="7">
    <source>
        <dbReference type="EMBL" id="PSK97834.1"/>
    </source>
</evidence>
<protein>
    <submittedName>
        <fullName evidence="7">G3E family GTPase</fullName>
    </submittedName>
</protein>
<dbReference type="InterPro" id="IPR027417">
    <property type="entry name" value="P-loop_NTPase"/>
</dbReference>
<dbReference type="RefSeq" id="WP_106583152.1">
    <property type="nucleotide sequence ID" value="NZ_PYGA01000007.1"/>
</dbReference>
<dbReference type="GO" id="GO:0016787">
    <property type="term" value="F:hydrolase activity"/>
    <property type="evidence" value="ECO:0007669"/>
    <property type="project" value="UniProtKB-KW"/>
</dbReference>
<evidence type="ECO:0000256" key="4">
    <source>
        <dbReference type="ARBA" id="ARBA00034320"/>
    </source>
</evidence>
<organism evidence="7 8">
    <name type="scientific">Murinocardiopsis flavida</name>
    <dbReference type="NCBI Taxonomy" id="645275"/>
    <lineage>
        <taxon>Bacteria</taxon>
        <taxon>Bacillati</taxon>
        <taxon>Actinomycetota</taxon>
        <taxon>Actinomycetes</taxon>
        <taxon>Streptosporangiales</taxon>
        <taxon>Nocardiopsidaceae</taxon>
        <taxon>Murinocardiopsis</taxon>
    </lineage>
</organism>
<evidence type="ECO:0000259" key="6">
    <source>
        <dbReference type="SMART" id="SM00833"/>
    </source>
</evidence>
<keyword evidence="1" id="KW-0547">Nucleotide-binding</keyword>
<evidence type="ECO:0000256" key="3">
    <source>
        <dbReference type="ARBA" id="ARBA00023186"/>
    </source>
</evidence>
<gene>
    <name evidence="7" type="ORF">CLV63_107230</name>
</gene>
<reference evidence="7 8" key="1">
    <citation type="submission" date="2018-03" db="EMBL/GenBank/DDBJ databases">
        <title>Genomic Encyclopedia of Archaeal and Bacterial Type Strains, Phase II (KMG-II): from individual species to whole genera.</title>
        <authorList>
            <person name="Goeker M."/>
        </authorList>
    </citation>
    <scope>NUCLEOTIDE SEQUENCE [LARGE SCALE GENOMIC DNA]</scope>
    <source>
        <strain evidence="7 8">DSM 45312</strain>
    </source>
</reference>
<dbReference type="Gene3D" id="3.40.50.300">
    <property type="entry name" value="P-loop containing nucleotide triphosphate hydrolases"/>
    <property type="match status" value="1"/>
</dbReference>
<dbReference type="EMBL" id="PYGA01000007">
    <property type="protein sequence ID" value="PSK97834.1"/>
    <property type="molecule type" value="Genomic_DNA"/>
</dbReference>
<keyword evidence="8" id="KW-1185">Reference proteome</keyword>
<dbReference type="Pfam" id="PF07683">
    <property type="entry name" value="CobW_C"/>
    <property type="match status" value="1"/>
</dbReference>
<evidence type="ECO:0000256" key="2">
    <source>
        <dbReference type="ARBA" id="ARBA00022801"/>
    </source>
</evidence>
<keyword evidence="3" id="KW-0143">Chaperone</keyword>
<comment type="catalytic activity">
    <reaction evidence="5">
        <text>GTP + H2O = GDP + phosphate + H(+)</text>
        <dbReference type="Rhea" id="RHEA:19669"/>
        <dbReference type="ChEBI" id="CHEBI:15377"/>
        <dbReference type="ChEBI" id="CHEBI:15378"/>
        <dbReference type="ChEBI" id="CHEBI:37565"/>
        <dbReference type="ChEBI" id="CHEBI:43474"/>
        <dbReference type="ChEBI" id="CHEBI:58189"/>
    </reaction>
    <physiologicalReaction direction="left-to-right" evidence="5">
        <dbReference type="Rhea" id="RHEA:19670"/>
    </physiologicalReaction>
</comment>
<dbReference type="OrthoDB" id="9808822at2"/>
<dbReference type="Pfam" id="PF02492">
    <property type="entry name" value="cobW"/>
    <property type="match status" value="1"/>
</dbReference>
<dbReference type="CDD" id="cd03112">
    <property type="entry name" value="CobW-like"/>
    <property type="match status" value="1"/>
</dbReference>
<evidence type="ECO:0000313" key="8">
    <source>
        <dbReference type="Proteomes" id="UP000240542"/>
    </source>
</evidence>
<dbReference type="InterPro" id="IPR011629">
    <property type="entry name" value="CobW-like_C"/>
</dbReference>
<comment type="similarity">
    <text evidence="4">Belongs to the SIMIBI class G3E GTPase family. ZNG1 subfamily.</text>
</comment>
<feature type="domain" description="CobW C-terminal" evidence="6">
    <location>
        <begin position="233"/>
        <end position="326"/>
    </location>
</feature>
<dbReference type="InterPro" id="IPR036627">
    <property type="entry name" value="CobW-likC_sf"/>
</dbReference>
<comment type="caution">
    <text evidence="7">The sequence shown here is derived from an EMBL/GenBank/DDBJ whole genome shotgun (WGS) entry which is preliminary data.</text>
</comment>
<name>A0A2P8DKT6_9ACTN</name>
<dbReference type="SUPFAM" id="SSF90002">
    <property type="entry name" value="Hypothetical protein YjiA, C-terminal domain"/>
    <property type="match status" value="1"/>
</dbReference>
<dbReference type="PANTHER" id="PTHR13748:SF62">
    <property type="entry name" value="COBW DOMAIN-CONTAINING PROTEIN"/>
    <property type="match status" value="1"/>
</dbReference>
<keyword evidence="2" id="KW-0378">Hydrolase</keyword>
<dbReference type="Proteomes" id="UP000240542">
    <property type="component" value="Unassembled WGS sequence"/>
</dbReference>
<dbReference type="GO" id="GO:0005737">
    <property type="term" value="C:cytoplasm"/>
    <property type="evidence" value="ECO:0007669"/>
    <property type="project" value="TreeGrafter"/>
</dbReference>
<evidence type="ECO:0000256" key="5">
    <source>
        <dbReference type="ARBA" id="ARBA00049117"/>
    </source>
</evidence>
<dbReference type="SUPFAM" id="SSF52540">
    <property type="entry name" value="P-loop containing nucleoside triphosphate hydrolases"/>
    <property type="match status" value="1"/>
</dbReference>
<accession>A0A2P8DKT6</accession>
<dbReference type="AlphaFoldDB" id="A0A2P8DKT6"/>
<dbReference type="PANTHER" id="PTHR13748">
    <property type="entry name" value="COBW-RELATED"/>
    <property type="match status" value="1"/>
</dbReference>
<evidence type="ECO:0000256" key="1">
    <source>
        <dbReference type="ARBA" id="ARBA00022741"/>
    </source>
</evidence>